<dbReference type="AlphaFoldDB" id="A0A9P5JYL1"/>
<feature type="region of interest" description="Disordered" evidence="1">
    <location>
        <begin position="81"/>
        <end position="101"/>
    </location>
</feature>
<sequence length="144" mass="15904">MLRADSESIVVKSSSLPHRLPAIYGVPHNITPRDSRDVDVVLILLTSDVLQSLSPVYLKSFRITRRLSLLIGSAFGYLTVGPVGDDAAPPPPSKKEYWDPSLNLVDETPAKSAVRAQPRGRRQNRSTGLYHQGHRLRALVTVQL</sequence>
<protein>
    <submittedName>
        <fullName evidence="2">Uncharacterized protein</fullName>
    </submittedName>
</protein>
<feature type="region of interest" description="Disordered" evidence="1">
    <location>
        <begin position="109"/>
        <end position="128"/>
    </location>
</feature>
<dbReference type="Proteomes" id="UP000759537">
    <property type="component" value="Unassembled WGS sequence"/>
</dbReference>
<gene>
    <name evidence="2" type="ORF">DFH94DRAFT_810833</name>
</gene>
<evidence type="ECO:0000313" key="3">
    <source>
        <dbReference type="Proteomes" id="UP000759537"/>
    </source>
</evidence>
<name>A0A9P5JYL1_9AGAM</name>
<organism evidence="2 3">
    <name type="scientific">Russula ochroleuca</name>
    <dbReference type="NCBI Taxonomy" id="152965"/>
    <lineage>
        <taxon>Eukaryota</taxon>
        <taxon>Fungi</taxon>
        <taxon>Dikarya</taxon>
        <taxon>Basidiomycota</taxon>
        <taxon>Agaricomycotina</taxon>
        <taxon>Agaricomycetes</taxon>
        <taxon>Russulales</taxon>
        <taxon>Russulaceae</taxon>
        <taxon>Russula</taxon>
    </lineage>
</organism>
<proteinExistence type="predicted"/>
<accession>A0A9P5JYL1</accession>
<reference evidence="2" key="2">
    <citation type="journal article" date="2020" name="Nat. Commun.">
        <title>Large-scale genome sequencing of mycorrhizal fungi provides insights into the early evolution of symbiotic traits.</title>
        <authorList>
            <person name="Miyauchi S."/>
            <person name="Kiss E."/>
            <person name="Kuo A."/>
            <person name="Drula E."/>
            <person name="Kohler A."/>
            <person name="Sanchez-Garcia M."/>
            <person name="Morin E."/>
            <person name="Andreopoulos B."/>
            <person name="Barry K.W."/>
            <person name="Bonito G."/>
            <person name="Buee M."/>
            <person name="Carver A."/>
            <person name="Chen C."/>
            <person name="Cichocki N."/>
            <person name="Clum A."/>
            <person name="Culley D."/>
            <person name="Crous P.W."/>
            <person name="Fauchery L."/>
            <person name="Girlanda M."/>
            <person name="Hayes R.D."/>
            <person name="Keri Z."/>
            <person name="LaButti K."/>
            <person name="Lipzen A."/>
            <person name="Lombard V."/>
            <person name="Magnuson J."/>
            <person name="Maillard F."/>
            <person name="Murat C."/>
            <person name="Nolan M."/>
            <person name="Ohm R.A."/>
            <person name="Pangilinan J."/>
            <person name="Pereira M.F."/>
            <person name="Perotto S."/>
            <person name="Peter M."/>
            <person name="Pfister S."/>
            <person name="Riley R."/>
            <person name="Sitrit Y."/>
            <person name="Stielow J.B."/>
            <person name="Szollosi G."/>
            <person name="Zifcakova L."/>
            <person name="Stursova M."/>
            <person name="Spatafora J.W."/>
            <person name="Tedersoo L."/>
            <person name="Vaario L.M."/>
            <person name="Yamada A."/>
            <person name="Yan M."/>
            <person name="Wang P."/>
            <person name="Xu J."/>
            <person name="Bruns T."/>
            <person name="Baldrian P."/>
            <person name="Vilgalys R."/>
            <person name="Dunand C."/>
            <person name="Henrissat B."/>
            <person name="Grigoriev I.V."/>
            <person name="Hibbett D."/>
            <person name="Nagy L.G."/>
            <person name="Martin F.M."/>
        </authorList>
    </citation>
    <scope>NUCLEOTIDE SEQUENCE</scope>
    <source>
        <strain evidence="2">Prilba</strain>
    </source>
</reference>
<comment type="caution">
    <text evidence="2">The sequence shown here is derived from an EMBL/GenBank/DDBJ whole genome shotgun (WGS) entry which is preliminary data.</text>
</comment>
<dbReference type="EMBL" id="WHVB01000022">
    <property type="protein sequence ID" value="KAF8471640.1"/>
    <property type="molecule type" value="Genomic_DNA"/>
</dbReference>
<evidence type="ECO:0000313" key="2">
    <source>
        <dbReference type="EMBL" id="KAF8471640.1"/>
    </source>
</evidence>
<keyword evidence="3" id="KW-1185">Reference proteome</keyword>
<reference evidence="2" key="1">
    <citation type="submission" date="2019-10" db="EMBL/GenBank/DDBJ databases">
        <authorList>
            <consortium name="DOE Joint Genome Institute"/>
            <person name="Kuo A."/>
            <person name="Miyauchi S."/>
            <person name="Kiss E."/>
            <person name="Drula E."/>
            <person name="Kohler A."/>
            <person name="Sanchez-Garcia M."/>
            <person name="Andreopoulos B."/>
            <person name="Barry K.W."/>
            <person name="Bonito G."/>
            <person name="Buee M."/>
            <person name="Carver A."/>
            <person name="Chen C."/>
            <person name="Cichocki N."/>
            <person name="Clum A."/>
            <person name="Culley D."/>
            <person name="Crous P.W."/>
            <person name="Fauchery L."/>
            <person name="Girlanda M."/>
            <person name="Hayes R."/>
            <person name="Keri Z."/>
            <person name="LaButti K."/>
            <person name="Lipzen A."/>
            <person name="Lombard V."/>
            <person name="Magnuson J."/>
            <person name="Maillard F."/>
            <person name="Morin E."/>
            <person name="Murat C."/>
            <person name="Nolan M."/>
            <person name="Ohm R."/>
            <person name="Pangilinan J."/>
            <person name="Pereira M."/>
            <person name="Perotto S."/>
            <person name="Peter M."/>
            <person name="Riley R."/>
            <person name="Sitrit Y."/>
            <person name="Stielow B."/>
            <person name="Szollosi G."/>
            <person name="Zifcakova L."/>
            <person name="Stursova M."/>
            <person name="Spatafora J.W."/>
            <person name="Tedersoo L."/>
            <person name="Vaario L.-M."/>
            <person name="Yamada A."/>
            <person name="Yan M."/>
            <person name="Wang P."/>
            <person name="Xu J."/>
            <person name="Bruns T."/>
            <person name="Baldrian P."/>
            <person name="Vilgalys R."/>
            <person name="Henrissat B."/>
            <person name="Grigoriev I.V."/>
            <person name="Hibbett D."/>
            <person name="Nagy L.G."/>
            <person name="Martin F.M."/>
        </authorList>
    </citation>
    <scope>NUCLEOTIDE SEQUENCE</scope>
    <source>
        <strain evidence="2">Prilba</strain>
    </source>
</reference>
<evidence type="ECO:0000256" key="1">
    <source>
        <dbReference type="SAM" id="MobiDB-lite"/>
    </source>
</evidence>